<dbReference type="InterPro" id="IPR005877">
    <property type="entry name" value="YSIRK_signal_dom"/>
</dbReference>
<organism evidence="6 7">
    <name type="scientific">Lactobacillus johnsonii ATCC 33200</name>
    <dbReference type="NCBI Taxonomy" id="525330"/>
    <lineage>
        <taxon>Bacteria</taxon>
        <taxon>Bacillati</taxon>
        <taxon>Bacillota</taxon>
        <taxon>Bacilli</taxon>
        <taxon>Lactobacillales</taxon>
        <taxon>Lactobacillaceae</taxon>
        <taxon>Lactobacillus</taxon>
    </lineage>
</organism>
<dbReference type="Proteomes" id="UP000003491">
    <property type="component" value="Unassembled WGS sequence"/>
</dbReference>
<dbReference type="Gene3D" id="2.60.40.4300">
    <property type="match status" value="1"/>
</dbReference>
<dbReference type="Pfam" id="PF04650">
    <property type="entry name" value="YSIRK_signal"/>
    <property type="match status" value="1"/>
</dbReference>
<feature type="compositionally biased region" description="Basic and acidic residues" evidence="2">
    <location>
        <begin position="103"/>
        <end position="127"/>
    </location>
</feature>
<name>C2E7V2_LACJH</name>
<feature type="domain" description="Mucin binding" evidence="4">
    <location>
        <begin position="520"/>
        <end position="594"/>
    </location>
</feature>
<evidence type="ECO:0000259" key="4">
    <source>
        <dbReference type="Pfam" id="PF17965"/>
    </source>
</evidence>
<evidence type="ECO:0000259" key="3">
    <source>
        <dbReference type="Pfam" id="PF04650"/>
    </source>
</evidence>
<dbReference type="AlphaFoldDB" id="C2E7V2"/>
<dbReference type="HOGENOM" id="CLU_406860_0_0_9"/>
<dbReference type="EMBL" id="ACGR01000049">
    <property type="protein sequence ID" value="EEJ59038.1"/>
    <property type="molecule type" value="Genomic_DNA"/>
</dbReference>
<dbReference type="InterPro" id="IPR041495">
    <property type="entry name" value="Mub_B2"/>
</dbReference>
<feature type="compositionally biased region" description="Basic and acidic residues" evidence="2">
    <location>
        <begin position="199"/>
        <end position="211"/>
    </location>
</feature>
<feature type="non-terminal residue" evidence="6">
    <location>
        <position position="676"/>
    </location>
</feature>
<dbReference type="Pfam" id="PF17966">
    <property type="entry name" value="Muc_B2"/>
    <property type="match status" value="1"/>
</dbReference>
<dbReference type="Gene3D" id="3.10.20.470">
    <property type="match status" value="1"/>
</dbReference>
<evidence type="ECO:0000313" key="6">
    <source>
        <dbReference type="EMBL" id="EEJ59038.1"/>
    </source>
</evidence>
<keyword evidence="1" id="KW-0732">Signal</keyword>
<feature type="region of interest" description="Disordered" evidence="2">
    <location>
        <begin position="70"/>
        <end position="127"/>
    </location>
</feature>
<evidence type="ECO:0000313" key="7">
    <source>
        <dbReference type="Proteomes" id="UP000003491"/>
    </source>
</evidence>
<accession>C2E7V2</accession>
<evidence type="ECO:0000256" key="1">
    <source>
        <dbReference type="ARBA" id="ARBA00022729"/>
    </source>
</evidence>
<proteinExistence type="predicted"/>
<sequence>MFNKEQLQRFSIRKLTVGAASVLIGVSLMTEMNNNKVYADVRTTNENSNSQVHDNSDRNTLNLSTDLKSKADEAGTADSEVTNNSNAKVGGDGVTDNSNARNVEIKNIDDSKKDQQSGDAVAPKEKTANTIQKHEENVAKGTTVDSNDLQVAKAQADLAATKINGKASSVVSPQIKQIQAKYQTSKNLPLEKQINPTDKNSDGKVVVKAEDPSNYPSELNNLIGKDKYIYQVLSLNNDDSRYPDSKLILSVNRNDSNDKNIYAYVIDNNGEIKTTDTVGVDQNKNIDINGRGYRINNDGSSNIIIDGNKESTQNSSTVTSASGYYWWGGYYQYSNLNPIKQGYGLGSTTSNDCSAIGEIVPVFTKNSVIKYYYLDNEKHLQEFKNFKLPNVSVEGFTGQELEIDDVGQYIKVIQGYSLISAPKGNFKGTLSQFSDDKYYKKVYYDFGTNKVEYSVLYHQIYPDGTMEVWLVDGKGDALTETREIAPNSSTKFERYHCTVRNPYVTAVQHEVQFIYSPDAQHMIITYVDDTTGEILRTDKRDGFSDQDAKYTTGDTIKQYEDQHYKLVSDSTKGQPLIFDHDDNVDQTYEVHLKHSTENVTRNDTVTRTIHYLYDNGNTAKPDKTQTVSFNETGTKDDVTGKTTWDNDNAQSVDSVITPSITGYTPDKDKVAGQTFK</sequence>
<comment type="caution">
    <text evidence="6">The sequence shown here is derived from an EMBL/GenBank/DDBJ whole genome shotgun (WGS) entry which is preliminary data.</text>
</comment>
<dbReference type="InterPro" id="IPR041558">
    <property type="entry name" value="MucBP_2"/>
</dbReference>
<feature type="domain" description="YSIRK Gram-positive signal peptide" evidence="3">
    <location>
        <begin position="6"/>
        <end position="29"/>
    </location>
</feature>
<protein>
    <submittedName>
        <fullName evidence="6">Gram-positive signal peptide protein, YSIRK family</fullName>
    </submittedName>
</protein>
<reference evidence="6 7" key="1">
    <citation type="submission" date="2009-01" db="EMBL/GenBank/DDBJ databases">
        <authorList>
            <person name="Qin X."/>
            <person name="Bachman B."/>
            <person name="Battles P."/>
            <person name="Bell A."/>
            <person name="Bess C."/>
            <person name="Bickham C."/>
            <person name="Chaboub L."/>
            <person name="Chen D."/>
            <person name="Coyle M."/>
            <person name="Deiros D.R."/>
            <person name="Dinh H."/>
            <person name="Forbes L."/>
            <person name="Fowler G."/>
            <person name="Francisco L."/>
            <person name="Fu Q."/>
            <person name="Gubbala S."/>
            <person name="Hale W."/>
            <person name="Han Y."/>
            <person name="Hemphill L."/>
            <person name="Highlander S.K."/>
            <person name="Hirani K."/>
            <person name="Hogues M."/>
            <person name="Jackson L."/>
            <person name="Jakkamsetti A."/>
            <person name="Javaid M."/>
            <person name="Jiang H."/>
            <person name="Korchina V."/>
            <person name="Kovar C."/>
            <person name="Lara F."/>
            <person name="Lee S."/>
            <person name="Mata R."/>
            <person name="Mathew T."/>
            <person name="Moen C."/>
            <person name="Morales K."/>
            <person name="Munidasa M."/>
            <person name="Nazareth L."/>
            <person name="Ngo R."/>
            <person name="Nguyen L."/>
            <person name="Okwuonu G."/>
            <person name="Ongeri F."/>
            <person name="Patil S."/>
            <person name="Petrosino J."/>
            <person name="Pham C."/>
            <person name="Pham P."/>
            <person name="Pu L.-L."/>
            <person name="Puazo M."/>
            <person name="Raj R."/>
            <person name="Reid J."/>
            <person name="Rouhana J."/>
            <person name="Saada N."/>
            <person name="Shang Y."/>
            <person name="Simmons D."/>
            <person name="Thornton R."/>
            <person name="Warren J."/>
            <person name="Weissenberger G."/>
            <person name="Zhang J."/>
            <person name="Zhang L."/>
            <person name="Zhou C."/>
            <person name="Zhu D."/>
            <person name="Muzny D."/>
            <person name="Worley K."/>
            <person name="Gibbs R."/>
        </authorList>
    </citation>
    <scope>NUCLEOTIDE SEQUENCE [LARGE SCALE GENOMIC DNA]</scope>
    <source>
        <strain evidence="6 7">ATCC 33200</strain>
    </source>
</reference>
<feature type="domain" description="Mub B2-like" evidence="5">
    <location>
        <begin position="597"/>
        <end position="674"/>
    </location>
</feature>
<dbReference type="NCBIfam" id="TIGR01168">
    <property type="entry name" value="YSIRK_signal"/>
    <property type="match status" value="1"/>
</dbReference>
<evidence type="ECO:0000259" key="5">
    <source>
        <dbReference type="Pfam" id="PF17966"/>
    </source>
</evidence>
<feature type="region of interest" description="Disordered" evidence="2">
    <location>
        <begin position="192"/>
        <end position="212"/>
    </location>
</feature>
<gene>
    <name evidence="6" type="ORF">HMPREF0528_1826</name>
</gene>
<dbReference type="Pfam" id="PF17965">
    <property type="entry name" value="MucBP_2"/>
    <property type="match status" value="1"/>
</dbReference>
<evidence type="ECO:0000256" key="2">
    <source>
        <dbReference type="SAM" id="MobiDB-lite"/>
    </source>
</evidence>
<dbReference type="RefSeq" id="WP_004896645.1">
    <property type="nucleotide sequence ID" value="NZ_GG670124.1"/>
</dbReference>